<accession>A0A0B1SEY7</accession>
<keyword evidence="6" id="KW-1185">Reference proteome</keyword>
<dbReference type="PANTHER" id="PTHR24046">
    <property type="entry name" value="SIGNAL PEPTIDE, CUB AND EGF-LIKE DOMAIN-CONTAINING"/>
    <property type="match status" value="1"/>
</dbReference>
<dbReference type="SUPFAM" id="SSF57184">
    <property type="entry name" value="Growth factor receptor domain"/>
    <property type="match status" value="2"/>
</dbReference>
<dbReference type="GO" id="GO:0005615">
    <property type="term" value="C:extracellular space"/>
    <property type="evidence" value="ECO:0007669"/>
    <property type="project" value="TreeGrafter"/>
</dbReference>
<feature type="non-terminal residue" evidence="5">
    <location>
        <position position="291"/>
    </location>
</feature>
<evidence type="ECO:0000313" key="5">
    <source>
        <dbReference type="EMBL" id="KHJ83888.1"/>
    </source>
</evidence>
<dbReference type="SMART" id="SM01411">
    <property type="entry name" value="Ephrin_rec_like"/>
    <property type="match status" value="3"/>
</dbReference>
<dbReference type="GO" id="GO:0007165">
    <property type="term" value="P:signal transduction"/>
    <property type="evidence" value="ECO:0007669"/>
    <property type="project" value="TreeGrafter"/>
</dbReference>
<dbReference type="EMBL" id="KN571258">
    <property type="protein sequence ID" value="KHJ83888.1"/>
    <property type="molecule type" value="Genomic_DNA"/>
</dbReference>
<dbReference type="OrthoDB" id="430340at2759"/>
<evidence type="ECO:0000256" key="3">
    <source>
        <dbReference type="SAM" id="MobiDB-lite"/>
    </source>
</evidence>
<keyword evidence="2" id="KW-0768">Sushi</keyword>
<dbReference type="InterPro" id="IPR011641">
    <property type="entry name" value="Tyr-kin_ephrin_A/B_rcpt-like"/>
</dbReference>
<evidence type="ECO:0000313" key="6">
    <source>
        <dbReference type="Proteomes" id="UP000053660"/>
    </source>
</evidence>
<dbReference type="Pfam" id="PF07699">
    <property type="entry name" value="Ephrin_rec_like"/>
    <property type="match status" value="2"/>
</dbReference>
<keyword evidence="1" id="KW-1015">Disulfide bond</keyword>
<dbReference type="PROSITE" id="PS50923">
    <property type="entry name" value="SUSHI"/>
    <property type="match status" value="1"/>
</dbReference>
<dbReference type="FunFam" id="2.10.50.10:FF:000018">
    <property type="entry name" value="Sushi, von Willebrand factor type A, EGF and pentraxin domain-containing 1"/>
    <property type="match status" value="1"/>
</dbReference>
<comment type="caution">
    <text evidence="2">Lacks conserved residue(s) required for the propagation of feature annotation.</text>
</comment>
<sequence length="291" mass="31856">ACSIECREGYEFSRSPAIFYTCAADGVWRPRNRNQMVFRYPQCTNDQTGCVGARVDVDCSEDFMRVKRSSHMFNVRVELPVKRDLVSHSVSGQKSKVSDALQDEIINQGAFNLEKVLPSGRPDLSTFQLLDEFHCQVGQVTVGDMCVPCAPGSYHSLTTSQCELCSEGEYQPLAGRTECFKCPEGQITAGEGAINENECKESCPAGNYFDLALSKCAPCGYGFFQPRPGAFECAACDVGKTTMSETAVSEEECRDECPDGEHLSSSGSCQPCPAGSYRTRGEHKQCVQCPD</sequence>
<organism evidence="5 6">
    <name type="scientific">Oesophagostomum dentatum</name>
    <name type="common">Nodular worm</name>
    <dbReference type="NCBI Taxonomy" id="61180"/>
    <lineage>
        <taxon>Eukaryota</taxon>
        <taxon>Metazoa</taxon>
        <taxon>Ecdysozoa</taxon>
        <taxon>Nematoda</taxon>
        <taxon>Chromadorea</taxon>
        <taxon>Rhabditida</taxon>
        <taxon>Rhabditina</taxon>
        <taxon>Rhabditomorpha</taxon>
        <taxon>Strongyloidea</taxon>
        <taxon>Strongylidae</taxon>
        <taxon>Oesophagostomum</taxon>
    </lineage>
</organism>
<feature type="domain" description="Sushi" evidence="4">
    <location>
        <begin position="1"/>
        <end position="45"/>
    </location>
</feature>
<feature type="region of interest" description="Disordered" evidence="3">
    <location>
        <begin position="259"/>
        <end position="278"/>
    </location>
</feature>
<dbReference type="PANTHER" id="PTHR24046:SF5">
    <property type="entry name" value="EGF-LIKE DOMAIN-CONTAINING PROTEIN"/>
    <property type="match status" value="1"/>
</dbReference>
<dbReference type="AlphaFoldDB" id="A0A0B1SEY7"/>
<proteinExistence type="predicted"/>
<evidence type="ECO:0000256" key="1">
    <source>
        <dbReference type="ARBA" id="ARBA00023157"/>
    </source>
</evidence>
<dbReference type="Gene3D" id="2.10.50.10">
    <property type="entry name" value="Tumor Necrosis Factor Receptor, subunit A, domain 2"/>
    <property type="match status" value="3"/>
</dbReference>
<name>A0A0B1SEY7_OESDE</name>
<dbReference type="InterPro" id="IPR000436">
    <property type="entry name" value="Sushi_SCR_CCP_dom"/>
</dbReference>
<dbReference type="InterPro" id="IPR052071">
    <property type="entry name" value="SCUB_EGF-like_domain"/>
</dbReference>
<dbReference type="Proteomes" id="UP000053660">
    <property type="component" value="Unassembled WGS sequence"/>
</dbReference>
<protein>
    <submittedName>
        <fullName evidence="5">GCC2 and GCC3</fullName>
    </submittedName>
</protein>
<evidence type="ECO:0000256" key="2">
    <source>
        <dbReference type="PROSITE-ProRule" id="PRU00302"/>
    </source>
</evidence>
<dbReference type="InterPro" id="IPR009030">
    <property type="entry name" value="Growth_fac_rcpt_cys_sf"/>
</dbReference>
<evidence type="ECO:0000259" key="4">
    <source>
        <dbReference type="PROSITE" id="PS50923"/>
    </source>
</evidence>
<feature type="non-terminal residue" evidence="5">
    <location>
        <position position="1"/>
    </location>
</feature>
<reference evidence="5 6" key="1">
    <citation type="submission" date="2014-03" db="EMBL/GenBank/DDBJ databases">
        <title>Draft genome of the hookworm Oesophagostomum dentatum.</title>
        <authorList>
            <person name="Mitreva M."/>
        </authorList>
    </citation>
    <scope>NUCLEOTIDE SEQUENCE [LARGE SCALE GENOMIC DNA]</scope>
    <source>
        <strain evidence="5 6">OD-Hann</strain>
    </source>
</reference>
<gene>
    <name evidence="5" type="ORF">OESDEN_16405</name>
</gene>
<dbReference type="GO" id="GO:0009986">
    <property type="term" value="C:cell surface"/>
    <property type="evidence" value="ECO:0007669"/>
    <property type="project" value="TreeGrafter"/>
</dbReference>